<proteinExistence type="predicted"/>
<dbReference type="AlphaFoldDB" id="A0A4C2A276"/>
<sequence length="80" mass="8930">MPATPTAPWKNESPSTWRRGSQPSYFEALICCQLSRQSHAYAATRNMGHIPILRDRFTGSSKYHACGHAGGQRLNAYHVV</sequence>
<keyword evidence="2" id="KW-1185">Reference proteome</keyword>
<gene>
    <name evidence="1" type="ORF">EVAR_95560_1</name>
</gene>
<dbReference type="Proteomes" id="UP000299102">
    <property type="component" value="Unassembled WGS sequence"/>
</dbReference>
<reference evidence="1 2" key="1">
    <citation type="journal article" date="2019" name="Commun. Biol.">
        <title>The bagworm genome reveals a unique fibroin gene that provides high tensile strength.</title>
        <authorList>
            <person name="Kono N."/>
            <person name="Nakamura H."/>
            <person name="Ohtoshi R."/>
            <person name="Tomita M."/>
            <person name="Numata K."/>
            <person name="Arakawa K."/>
        </authorList>
    </citation>
    <scope>NUCLEOTIDE SEQUENCE [LARGE SCALE GENOMIC DNA]</scope>
</reference>
<comment type="caution">
    <text evidence="1">The sequence shown here is derived from an EMBL/GenBank/DDBJ whole genome shotgun (WGS) entry which is preliminary data.</text>
</comment>
<name>A0A4C2A276_EUMVA</name>
<organism evidence="1 2">
    <name type="scientific">Eumeta variegata</name>
    <name type="common">Bagworm moth</name>
    <name type="synonym">Eumeta japonica</name>
    <dbReference type="NCBI Taxonomy" id="151549"/>
    <lineage>
        <taxon>Eukaryota</taxon>
        <taxon>Metazoa</taxon>
        <taxon>Ecdysozoa</taxon>
        <taxon>Arthropoda</taxon>
        <taxon>Hexapoda</taxon>
        <taxon>Insecta</taxon>
        <taxon>Pterygota</taxon>
        <taxon>Neoptera</taxon>
        <taxon>Endopterygota</taxon>
        <taxon>Lepidoptera</taxon>
        <taxon>Glossata</taxon>
        <taxon>Ditrysia</taxon>
        <taxon>Tineoidea</taxon>
        <taxon>Psychidae</taxon>
        <taxon>Oiketicinae</taxon>
        <taxon>Eumeta</taxon>
    </lineage>
</organism>
<evidence type="ECO:0000313" key="1">
    <source>
        <dbReference type="EMBL" id="GBP94320.1"/>
    </source>
</evidence>
<accession>A0A4C2A276</accession>
<protein>
    <submittedName>
        <fullName evidence="1">Uncharacterized protein</fullName>
    </submittedName>
</protein>
<dbReference type="EMBL" id="BGZK01002488">
    <property type="protein sequence ID" value="GBP94320.1"/>
    <property type="molecule type" value="Genomic_DNA"/>
</dbReference>
<evidence type="ECO:0000313" key="2">
    <source>
        <dbReference type="Proteomes" id="UP000299102"/>
    </source>
</evidence>